<feature type="non-terminal residue" evidence="1">
    <location>
        <position position="1"/>
    </location>
</feature>
<dbReference type="EMBL" id="GEBQ01025433">
    <property type="protein sequence ID" value="JAT14544.1"/>
    <property type="molecule type" value="Transcribed_RNA"/>
</dbReference>
<dbReference type="AlphaFoldDB" id="A0A1B6KTG1"/>
<feature type="non-terminal residue" evidence="1">
    <location>
        <position position="183"/>
    </location>
</feature>
<evidence type="ECO:0000313" key="1">
    <source>
        <dbReference type="EMBL" id="JAT14544.1"/>
    </source>
</evidence>
<sequence length="183" mass="20220">FFSCYCKKFNYLMTTYKKKTTGRDERNDEVLDVQKLYMMILGRSGGDVREVNCDVGSMYKYHISRRVGSLEPPAGGLRGGRLRRDVLKSSLDGLWDGRRGRQMVPLGHEALLAGRVHQIDDLTLGRRVAVGPLDTDGFVLGADVCQLSGFVTADSVLGFITPSIRSIAIIRQESEGPNADGSY</sequence>
<reference evidence="1" key="1">
    <citation type="submission" date="2015-11" db="EMBL/GenBank/DDBJ databases">
        <title>De novo transcriptome assembly of four potential Pierce s Disease insect vectors from Arizona vineyards.</title>
        <authorList>
            <person name="Tassone E.E."/>
        </authorList>
    </citation>
    <scope>NUCLEOTIDE SEQUENCE</scope>
</reference>
<organism evidence="1">
    <name type="scientific">Graphocephala atropunctata</name>
    <dbReference type="NCBI Taxonomy" id="36148"/>
    <lineage>
        <taxon>Eukaryota</taxon>
        <taxon>Metazoa</taxon>
        <taxon>Ecdysozoa</taxon>
        <taxon>Arthropoda</taxon>
        <taxon>Hexapoda</taxon>
        <taxon>Insecta</taxon>
        <taxon>Pterygota</taxon>
        <taxon>Neoptera</taxon>
        <taxon>Paraneoptera</taxon>
        <taxon>Hemiptera</taxon>
        <taxon>Auchenorrhyncha</taxon>
        <taxon>Membracoidea</taxon>
        <taxon>Cicadellidae</taxon>
        <taxon>Cicadellinae</taxon>
        <taxon>Cicadellini</taxon>
        <taxon>Graphocephala</taxon>
    </lineage>
</organism>
<proteinExistence type="predicted"/>
<gene>
    <name evidence="1" type="ORF">g.4294</name>
</gene>
<name>A0A1B6KTG1_9HEMI</name>
<accession>A0A1B6KTG1</accession>
<protein>
    <submittedName>
        <fullName evidence="1">Uncharacterized protein</fullName>
    </submittedName>
</protein>